<dbReference type="PANTHER" id="PTHR43300">
    <property type="entry name" value="ACETYLTRANSFERASE"/>
    <property type="match status" value="1"/>
</dbReference>
<dbReference type="AlphaFoldDB" id="A0A3E2NXN0"/>
<evidence type="ECO:0000256" key="2">
    <source>
        <dbReference type="ARBA" id="ARBA00022679"/>
    </source>
</evidence>
<keyword evidence="6" id="KW-1185">Reference proteome</keyword>
<dbReference type="PROSITE" id="PS00101">
    <property type="entry name" value="HEXAPEP_TRANSFERASES"/>
    <property type="match status" value="1"/>
</dbReference>
<dbReference type="PANTHER" id="PTHR43300:SF11">
    <property type="entry name" value="ACETYLTRANSFERASE RV3034C-RELATED"/>
    <property type="match status" value="1"/>
</dbReference>
<gene>
    <name evidence="5" type="ORF">DYU05_09315</name>
</gene>
<dbReference type="InterPro" id="IPR018357">
    <property type="entry name" value="Hexapep_transf_CS"/>
</dbReference>
<keyword evidence="3" id="KW-0677">Repeat</keyword>
<protein>
    <submittedName>
        <fullName evidence="5">Antibiotic acetyltransferase</fullName>
    </submittedName>
</protein>
<dbReference type="InterPro" id="IPR050179">
    <property type="entry name" value="Trans_hexapeptide_repeat"/>
</dbReference>
<evidence type="ECO:0000256" key="4">
    <source>
        <dbReference type="ARBA" id="ARBA00023315"/>
    </source>
</evidence>
<dbReference type="CDD" id="cd03349">
    <property type="entry name" value="LbH_XAT"/>
    <property type="match status" value="1"/>
</dbReference>
<keyword evidence="2 5" id="KW-0808">Transferase</keyword>
<comment type="caution">
    <text evidence="5">The sequence shown here is derived from an EMBL/GenBank/DDBJ whole genome shotgun (WGS) entry which is preliminary data.</text>
</comment>
<comment type="similarity">
    <text evidence="1">Belongs to the transferase hexapeptide repeat family.</text>
</comment>
<dbReference type="EMBL" id="QWDE01000001">
    <property type="protein sequence ID" value="RFZ85774.1"/>
    <property type="molecule type" value="Genomic_DNA"/>
</dbReference>
<dbReference type="RefSeq" id="WP_117382671.1">
    <property type="nucleotide sequence ID" value="NZ_QWDE01000001.1"/>
</dbReference>
<evidence type="ECO:0000256" key="3">
    <source>
        <dbReference type="ARBA" id="ARBA00022737"/>
    </source>
</evidence>
<name>A0A3E2NXN0_9SPHI</name>
<evidence type="ECO:0000256" key="1">
    <source>
        <dbReference type="ARBA" id="ARBA00007274"/>
    </source>
</evidence>
<evidence type="ECO:0000313" key="6">
    <source>
        <dbReference type="Proteomes" id="UP000260823"/>
    </source>
</evidence>
<dbReference type="InterPro" id="IPR001451">
    <property type="entry name" value="Hexapep"/>
</dbReference>
<reference evidence="5 6" key="1">
    <citation type="submission" date="2018-08" db="EMBL/GenBank/DDBJ databases">
        <title>Mucilaginibacter terrae sp. nov., isolated from manganese diggings.</title>
        <authorList>
            <person name="Huang Y."/>
            <person name="Zhou Z."/>
        </authorList>
    </citation>
    <scope>NUCLEOTIDE SEQUENCE [LARGE SCALE GENOMIC DNA]</scope>
    <source>
        <strain evidence="5 6">ZH6</strain>
    </source>
</reference>
<organism evidence="5 6">
    <name type="scientific">Mucilaginibacter terrenus</name>
    <dbReference type="NCBI Taxonomy" id="2482727"/>
    <lineage>
        <taxon>Bacteria</taxon>
        <taxon>Pseudomonadati</taxon>
        <taxon>Bacteroidota</taxon>
        <taxon>Sphingobacteriia</taxon>
        <taxon>Sphingobacteriales</taxon>
        <taxon>Sphingobacteriaceae</taxon>
        <taxon>Mucilaginibacter</taxon>
    </lineage>
</organism>
<dbReference type="OrthoDB" id="9814490at2"/>
<accession>A0A3E2NXN0</accession>
<keyword evidence="4" id="KW-0012">Acyltransferase</keyword>
<dbReference type="GO" id="GO:0016746">
    <property type="term" value="F:acyltransferase activity"/>
    <property type="evidence" value="ECO:0007669"/>
    <property type="project" value="UniProtKB-KW"/>
</dbReference>
<dbReference type="Gene3D" id="2.160.10.10">
    <property type="entry name" value="Hexapeptide repeat proteins"/>
    <property type="match status" value="1"/>
</dbReference>
<evidence type="ECO:0000313" key="5">
    <source>
        <dbReference type="EMBL" id="RFZ85774.1"/>
    </source>
</evidence>
<dbReference type="Proteomes" id="UP000260823">
    <property type="component" value="Unassembled WGS sequence"/>
</dbReference>
<dbReference type="InterPro" id="IPR011004">
    <property type="entry name" value="Trimer_LpxA-like_sf"/>
</dbReference>
<dbReference type="Pfam" id="PF00132">
    <property type="entry name" value="Hexapep"/>
    <property type="match status" value="1"/>
</dbReference>
<dbReference type="SUPFAM" id="SSF51161">
    <property type="entry name" value="Trimeric LpxA-like enzymes"/>
    <property type="match status" value="1"/>
</dbReference>
<proteinExistence type="inferred from homology"/>
<sequence length="222" mass="24821">MRDWIKRNYFRLKYHPIAVKIGRAVTLDMKNKFEGNNFVGDKAFVASSNVGFGTYISGGSTIKSAKIGKYCSIGSYVQTGLGTHPSKKFVSTHPAFFSTRMQAGFSFVTENRFEEHIYADGKYIVTIGNDVWVGNNVLIMDGVTIGDGAIIAAGAIVTKDVAPYSIHGGVPAKFLRCRFDEQHISKLLKLKWWDWSAEKIKRYSHLFDNVEAFLTQIPANHL</sequence>